<keyword evidence="7 9" id="KW-0808">Transferase</keyword>
<dbReference type="UniPathway" id="UPA00288">
    <property type="reaction ID" value="UER01023"/>
</dbReference>
<dbReference type="InterPro" id="IPR019798">
    <property type="entry name" value="Ser_HO-MeTrfase_PLP_BS"/>
</dbReference>
<dbReference type="PROSITE" id="PS00096">
    <property type="entry name" value="SHMT"/>
    <property type="match status" value="1"/>
</dbReference>
<dbReference type="PANTHER" id="PTHR11680:SF35">
    <property type="entry name" value="SERINE HYDROXYMETHYLTRANSFERASE 1"/>
    <property type="match status" value="1"/>
</dbReference>
<dbReference type="FunFam" id="3.40.640.10:FF:000001">
    <property type="entry name" value="Serine hydroxymethyltransferase"/>
    <property type="match status" value="1"/>
</dbReference>
<dbReference type="RefSeq" id="WP_073086090.1">
    <property type="nucleotide sequence ID" value="NZ_FQWS01000002.1"/>
</dbReference>
<dbReference type="OrthoDB" id="9803846at2"/>
<dbReference type="GO" id="GO:0032259">
    <property type="term" value="P:methylation"/>
    <property type="evidence" value="ECO:0007669"/>
    <property type="project" value="UniProtKB-KW"/>
</dbReference>
<dbReference type="AlphaFoldDB" id="A0A1M5T2W9"/>
<dbReference type="InterPro" id="IPR015424">
    <property type="entry name" value="PyrdxlP-dep_Trfase"/>
</dbReference>
<feature type="binding site" evidence="9">
    <location>
        <begin position="117"/>
        <end position="119"/>
    </location>
    <ligand>
        <name>(6S)-5,6,7,8-tetrahydrofolate</name>
        <dbReference type="ChEBI" id="CHEBI:57453"/>
    </ligand>
</feature>
<dbReference type="HAMAP" id="MF_00051">
    <property type="entry name" value="SHMT"/>
    <property type="match status" value="1"/>
</dbReference>
<dbReference type="STRING" id="1089305.SAMN05444148_2044"/>
<keyword evidence="6 9" id="KW-0554">One-carbon metabolism</keyword>
<dbReference type="Gene3D" id="3.90.1150.10">
    <property type="entry name" value="Aspartate Aminotransferase, domain 1"/>
    <property type="match status" value="1"/>
</dbReference>
<evidence type="ECO:0000256" key="7">
    <source>
        <dbReference type="ARBA" id="ARBA00022679"/>
    </source>
</evidence>
<evidence type="ECO:0000313" key="12">
    <source>
        <dbReference type="EMBL" id="SHH45038.1"/>
    </source>
</evidence>
<evidence type="ECO:0000313" key="13">
    <source>
        <dbReference type="Proteomes" id="UP000184522"/>
    </source>
</evidence>
<evidence type="ECO:0000256" key="9">
    <source>
        <dbReference type="HAMAP-Rule" id="MF_00051"/>
    </source>
</evidence>
<dbReference type="Gene3D" id="3.40.640.10">
    <property type="entry name" value="Type I PLP-dependent aspartate aminotransferase-like (Major domain)"/>
    <property type="match status" value="1"/>
</dbReference>
<evidence type="ECO:0000256" key="5">
    <source>
        <dbReference type="ARBA" id="ARBA00022490"/>
    </source>
</evidence>
<feature type="domain" description="Serine hydroxymethyltransferase-like" evidence="11">
    <location>
        <begin position="2"/>
        <end position="392"/>
    </location>
</feature>
<dbReference type="InterPro" id="IPR001085">
    <property type="entry name" value="Ser_HO-MeTrfase"/>
</dbReference>
<keyword evidence="5 9" id="KW-0963">Cytoplasm</keyword>
<evidence type="ECO:0000256" key="4">
    <source>
        <dbReference type="ARBA" id="ARBA00011738"/>
    </source>
</evidence>
<dbReference type="PIRSF" id="PIRSF000412">
    <property type="entry name" value="SHMT"/>
    <property type="match status" value="1"/>
</dbReference>
<comment type="function">
    <text evidence="9">Catalyzes the reversible interconversion of serine and glycine with tetrahydrofolate (THF) serving as the one-carbon carrier. This reaction serves as the major source of one-carbon groups required for the biosynthesis of purines, thymidylate, methionine, and other important biomolecules. Also exhibits THF-independent aldolase activity toward beta-hydroxyamino acids, producing glycine and aldehydes, via a retro-aldol mechanism.</text>
</comment>
<feature type="binding site" evidence="9">
    <location>
        <begin position="361"/>
        <end position="363"/>
    </location>
    <ligand>
        <name>(6S)-5,6,7,8-tetrahydrofolate</name>
        <dbReference type="ChEBI" id="CHEBI:57453"/>
    </ligand>
</feature>
<keyword evidence="8 9" id="KW-0663">Pyridoxal phosphate</keyword>
<dbReference type="GO" id="GO:0030170">
    <property type="term" value="F:pyridoxal phosphate binding"/>
    <property type="evidence" value="ECO:0007669"/>
    <property type="project" value="UniProtKB-UniRule"/>
</dbReference>
<comment type="subunit">
    <text evidence="4 9">Homodimer.</text>
</comment>
<comment type="cofactor">
    <cofactor evidence="1 9 10">
        <name>pyridoxal 5'-phosphate</name>
        <dbReference type="ChEBI" id="CHEBI:597326"/>
    </cofactor>
</comment>
<dbReference type="InterPro" id="IPR049943">
    <property type="entry name" value="Ser_HO-MeTrfase-like"/>
</dbReference>
<accession>A0A1M5T2W9</accession>
<dbReference type="InterPro" id="IPR039429">
    <property type="entry name" value="SHMT-like_dom"/>
</dbReference>
<dbReference type="Proteomes" id="UP000184522">
    <property type="component" value="Unassembled WGS sequence"/>
</dbReference>
<comment type="catalytic activity">
    <reaction evidence="9">
        <text>(6R)-5,10-methylene-5,6,7,8-tetrahydrofolate + glycine + H2O = (6S)-5,6,7,8-tetrahydrofolate + L-serine</text>
        <dbReference type="Rhea" id="RHEA:15481"/>
        <dbReference type="ChEBI" id="CHEBI:15377"/>
        <dbReference type="ChEBI" id="CHEBI:15636"/>
        <dbReference type="ChEBI" id="CHEBI:33384"/>
        <dbReference type="ChEBI" id="CHEBI:57305"/>
        <dbReference type="ChEBI" id="CHEBI:57453"/>
        <dbReference type="EC" id="2.1.2.1"/>
    </reaction>
</comment>
<feature type="modified residue" description="N6-(pyridoxal phosphate)lysine" evidence="9 10">
    <location>
        <position position="222"/>
    </location>
</feature>
<feature type="site" description="Plays an important role in substrate specificity" evidence="9">
    <location>
        <position position="221"/>
    </location>
</feature>
<organism evidence="12 13">
    <name type="scientific">Winogradskyella jejuensis</name>
    <dbReference type="NCBI Taxonomy" id="1089305"/>
    <lineage>
        <taxon>Bacteria</taxon>
        <taxon>Pseudomonadati</taxon>
        <taxon>Bacteroidota</taxon>
        <taxon>Flavobacteriia</taxon>
        <taxon>Flavobacteriales</taxon>
        <taxon>Flavobacteriaceae</taxon>
        <taxon>Winogradskyella</taxon>
    </lineage>
</organism>
<dbReference type="GO" id="GO:0005829">
    <property type="term" value="C:cytosol"/>
    <property type="evidence" value="ECO:0007669"/>
    <property type="project" value="TreeGrafter"/>
</dbReference>
<evidence type="ECO:0000259" key="11">
    <source>
        <dbReference type="Pfam" id="PF00464"/>
    </source>
</evidence>
<dbReference type="PANTHER" id="PTHR11680">
    <property type="entry name" value="SERINE HYDROXYMETHYLTRANSFERASE"/>
    <property type="match status" value="1"/>
</dbReference>
<evidence type="ECO:0000256" key="6">
    <source>
        <dbReference type="ARBA" id="ARBA00022563"/>
    </source>
</evidence>
<evidence type="ECO:0000256" key="2">
    <source>
        <dbReference type="ARBA" id="ARBA00004496"/>
    </source>
</evidence>
<dbReference type="GO" id="GO:0035999">
    <property type="term" value="P:tetrahydrofolate interconversion"/>
    <property type="evidence" value="ECO:0007669"/>
    <property type="project" value="UniProtKB-UniRule"/>
</dbReference>
<dbReference type="GO" id="GO:0019264">
    <property type="term" value="P:glycine biosynthetic process from serine"/>
    <property type="evidence" value="ECO:0007669"/>
    <property type="project" value="UniProtKB-UniRule"/>
</dbReference>
<protein>
    <recommendedName>
        <fullName evidence="9">Serine hydroxymethyltransferase</fullName>
        <shortName evidence="9">SHMT</shortName>
        <shortName evidence="9">Serine methylase</shortName>
        <ecNumber evidence="9">2.1.2.1</ecNumber>
    </recommendedName>
</protein>
<sequence>MQRDEQIFELIEAEKERQIDGIELIASENFTSPQVMEACGSVLTNKYAEGYPGKRYYGGCEVVDEVETIAIDRAKTLFGAAYANVQPHSGSQANTAVFHACIKPGDTILGFDLSHGGHLTHGSPVNFSGRLYNPTFYGVKKDTGLIDYDMLSDMAEKEQPKLIIAGASAYSRDIDFAKFREVADNVGAILLADISHPSGLIAKGILNDPMPHCHVVTTTTHKTLRGPRGGLIMMGENFDNPFGLKLKNGNLRKMSGLLDSGIFPGNQGGPLMHTIAAKAIAFGECLTDEFLHYMLQVKANADAMAKAFVAKDYNLISGGTDNHMMLIDLRNKDITGKAAEQALVKADITVNKNMVPFDTESPFVTSGIRVGTPAITTRGLKEDDMAYVVDLIDEVLMNYENETVLEAVAEKVNALMSDRPLFNA</sequence>
<dbReference type="InterPro" id="IPR015421">
    <property type="entry name" value="PyrdxlP-dep_Trfase_major"/>
</dbReference>
<comment type="pathway">
    <text evidence="9">Amino-acid biosynthesis; glycine biosynthesis; glycine from L-serine: step 1/1.</text>
</comment>
<dbReference type="CDD" id="cd00378">
    <property type="entry name" value="SHMT"/>
    <property type="match status" value="1"/>
</dbReference>
<dbReference type="SUPFAM" id="SSF53383">
    <property type="entry name" value="PLP-dependent transferases"/>
    <property type="match status" value="1"/>
</dbReference>
<dbReference type="GO" id="GO:0004372">
    <property type="term" value="F:glycine hydroxymethyltransferase activity"/>
    <property type="evidence" value="ECO:0007669"/>
    <property type="project" value="UniProtKB-UniRule"/>
</dbReference>
<evidence type="ECO:0000256" key="8">
    <source>
        <dbReference type="ARBA" id="ARBA00022898"/>
    </source>
</evidence>
<keyword evidence="13" id="KW-1185">Reference proteome</keyword>
<dbReference type="Pfam" id="PF00464">
    <property type="entry name" value="SHMT"/>
    <property type="match status" value="1"/>
</dbReference>
<evidence type="ECO:0000256" key="3">
    <source>
        <dbReference type="ARBA" id="ARBA00006376"/>
    </source>
</evidence>
<proteinExistence type="inferred from homology"/>
<comment type="subcellular location">
    <subcellularLocation>
        <location evidence="2 9">Cytoplasm</location>
    </subcellularLocation>
</comment>
<feature type="binding site" evidence="9">
    <location>
        <position position="113"/>
    </location>
    <ligand>
        <name>(6S)-5,6,7,8-tetrahydrofolate</name>
        <dbReference type="ChEBI" id="CHEBI:57453"/>
    </ligand>
</feature>
<evidence type="ECO:0000256" key="10">
    <source>
        <dbReference type="PIRSR" id="PIRSR000412-50"/>
    </source>
</evidence>
<keyword evidence="9" id="KW-0028">Amino-acid biosynthesis</keyword>
<name>A0A1M5T2W9_9FLAO</name>
<comment type="caution">
    <text evidence="9">Lacks conserved residue(s) required for the propagation of feature annotation.</text>
</comment>
<dbReference type="GO" id="GO:0008168">
    <property type="term" value="F:methyltransferase activity"/>
    <property type="evidence" value="ECO:0007669"/>
    <property type="project" value="UniProtKB-KW"/>
</dbReference>
<comment type="similarity">
    <text evidence="3 9">Belongs to the SHMT family.</text>
</comment>
<keyword evidence="12" id="KW-0489">Methyltransferase</keyword>
<dbReference type="NCBIfam" id="NF000586">
    <property type="entry name" value="PRK00011.1"/>
    <property type="match status" value="1"/>
</dbReference>
<reference evidence="13" key="1">
    <citation type="submission" date="2016-11" db="EMBL/GenBank/DDBJ databases">
        <authorList>
            <person name="Varghese N."/>
            <person name="Submissions S."/>
        </authorList>
    </citation>
    <scope>NUCLEOTIDE SEQUENCE [LARGE SCALE GENOMIC DNA]</scope>
    <source>
        <strain evidence="13">DSM 25330</strain>
    </source>
</reference>
<dbReference type="InterPro" id="IPR015422">
    <property type="entry name" value="PyrdxlP-dep_Trfase_small"/>
</dbReference>
<gene>
    <name evidence="9" type="primary">glyA</name>
    <name evidence="12" type="ORF">SAMN05444148_2044</name>
</gene>
<dbReference type="UniPathway" id="UPA00193"/>
<dbReference type="EC" id="2.1.2.1" evidence="9"/>
<comment type="pathway">
    <text evidence="9">One-carbon metabolism; tetrahydrofolate interconversion.</text>
</comment>
<dbReference type="EMBL" id="FQWS01000002">
    <property type="protein sequence ID" value="SHH45038.1"/>
    <property type="molecule type" value="Genomic_DNA"/>
</dbReference>
<evidence type="ECO:0000256" key="1">
    <source>
        <dbReference type="ARBA" id="ARBA00001933"/>
    </source>
</evidence>